<dbReference type="FunFam" id="3.20.20.70:FF:000138">
    <property type="entry name" value="NADPH dehydrogenase 1"/>
    <property type="match status" value="1"/>
</dbReference>
<dbReference type="PANTHER" id="PTHR22893">
    <property type="entry name" value="NADH OXIDOREDUCTASE-RELATED"/>
    <property type="match status" value="1"/>
</dbReference>
<comment type="function">
    <text evidence="4">Oxidoreductase that binds mammalian estrogens with high affinity.</text>
</comment>
<evidence type="ECO:0000256" key="1">
    <source>
        <dbReference type="ARBA" id="ARBA00001917"/>
    </source>
</evidence>
<dbReference type="CDD" id="cd02933">
    <property type="entry name" value="OYE_like_FMN"/>
    <property type="match status" value="1"/>
</dbReference>
<dbReference type="GeneID" id="54783016"/>
<dbReference type="GO" id="GO:0042562">
    <property type="term" value="F:hormone binding"/>
    <property type="evidence" value="ECO:0007669"/>
    <property type="project" value="UniProtKB-ARBA"/>
</dbReference>
<organism evidence="8 9">
    <name type="scientific">Diutina rugosa</name>
    <name type="common">Yeast</name>
    <name type="synonym">Candida rugosa</name>
    <dbReference type="NCBI Taxonomy" id="5481"/>
    <lineage>
        <taxon>Eukaryota</taxon>
        <taxon>Fungi</taxon>
        <taxon>Dikarya</taxon>
        <taxon>Ascomycota</taxon>
        <taxon>Saccharomycotina</taxon>
        <taxon>Pichiomycetes</taxon>
        <taxon>Debaryomycetaceae</taxon>
        <taxon>Diutina</taxon>
    </lineage>
</organism>
<proteinExistence type="inferred from homology"/>
<dbReference type="EMBL" id="SWFT01000124">
    <property type="protein sequence ID" value="KAA8899343.1"/>
    <property type="molecule type" value="Genomic_DNA"/>
</dbReference>
<evidence type="ECO:0000256" key="5">
    <source>
        <dbReference type="ARBA" id="ARBA00067604"/>
    </source>
</evidence>
<dbReference type="OMA" id="YEGTLMC"/>
<evidence type="ECO:0000313" key="9">
    <source>
        <dbReference type="Proteomes" id="UP000449547"/>
    </source>
</evidence>
<name>A0A642UHV8_DIURU</name>
<dbReference type="Proteomes" id="UP000449547">
    <property type="component" value="Unassembled WGS sequence"/>
</dbReference>
<sequence length="407" mass="46084">MTKDEPRPLGDTKLFQPIKVGTHELANRVVYAPSTRLRALANHVPSDLQVQYYDERSKTPGSLSITEATFVSPQAAGYAHVPGIWNDEQVKGWKAVTDKVHANKSLISVQLWNLGRAADPKVLKEEGQDYVSASQVYDTEERKQAAEAAGNPLRALTTEEVDNLIEKVYPNAVQKALEAGFDYFELHSAHGYLLDQFLQSESNKRTDKYGGSIENRARLVLALVDKLGEQFGYEKIAIRISPWAQFQGMKGKNSEVHPLATFGYLLSELQRRANDGKQLAYVSVVDPRVQGSSDKETDLTSESNDFVSLIWKGIIIKAGNYTYDSPKFTRLLEDIEDDRTLIGFSRYFTSNPDLVERLRKGEELTPYERVFFYTPSNWGYNTYSNYDEPKQLNEAEEKERLPKPIKP</sequence>
<accession>A0A642UHV8</accession>
<evidence type="ECO:0000259" key="7">
    <source>
        <dbReference type="Pfam" id="PF00724"/>
    </source>
</evidence>
<keyword evidence="3" id="KW-0285">Flavoprotein</keyword>
<dbReference type="GO" id="GO:0003959">
    <property type="term" value="F:NADPH dehydrogenase activity"/>
    <property type="evidence" value="ECO:0007669"/>
    <property type="project" value="TreeGrafter"/>
</dbReference>
<dbReference type="PANTHER" id="PTHR22893:SF91">
    <property type="entry name" value="NADPH DEHYDROGENASE 2-RELATED"/>
    <property type="match status" value="1"/>
</dbReference>
<evidence type="ECO:0000256" key="6">
    <source>
        <dbReference type="ARBA" id="ARBA00075326"/>
    </source>
</evidence>
<dbReference type="VEuPathDB" id="FungiDB:DIURU_004365"/>
<dbReference type="Pfam" id="PF00724">
    <property type="entry name" value="Oxidored_FMN"/>
    <property type="match status" value="1"/>
</dbReference>
<gene>
    <name evidence="8" type="ORF">DIURU_004365</name>
</gene>
<dbReference type="RefSeq" id="XP_034010857.1">
    <property type="nucleotide sequence ID" value="XM_034157230.1"/>
</dbReference>
<protein>
    <recommendedName>
        <fullName evidence="5">Probable NADPH dehydrogenase</fullName>
    </recommendedName>
    <alternativeName>
        <fullName evidence="6">Estrogen-binding protein</fullName>
    </alternativeName>
</protein>
<comment type="cofactor">
    <cofactor evidence="1">
        <name>FMN</name>
        <dbReference type="ChEBI" id="CHEBI:58210"/>
    </cofactor>
</comment>
<evidence type="ECO:0000256" key="2">
    <source>
        <dbReference type="ARBA" id="ARBA00005979"/>
    </source>
</evidence>
<comment type="caution">
    <text evidence="8">The sequence shown here is derived from an EMBL/GenBank/DDBJ whole genome shotgun (WGS) entry which is preliminary data.</text>
</comment>
<dbReference type="InterPro" id="IPR001155">
    <property type="entry name" value="OxRdtase_FMN_N"/>
</dbReference>
<dbReference type="InterPro" id="IPR013785">
    <property type="entry name" value="Aldolase_TIM"/>
</dbReference>
<dbReference type="GO" id="GO:0010181">
    <property type="term" value="F:FMN binding"/>
    <property type="evidence" value="ECO:0007669"/>
    <property type="project" value="InterPro"/>
</dbReference>
<keyword evidence="3" id="KW-0288">FMN</keyword>
<evidence type="ECO:0000313" key="8">
    <source>
        <dbReference type="EMBL" id="KAA8899343.1"/>
    </source>
</evidence>
<evidence type="ECO:0000256" key="4">
    <source>
        <dbReference type="ARBA" id="ARBA00056646"/>
    </source>
</evidence>
<comment type="similarity">
    <text evidence="2">Belongs to the NADH:flavin oxidoreductase/NADH oxidase family.</text>
</comment>
<dbReference type="AlphaFoldDB" id="A0A642UHV8"/>
<dbReference type="Gene3D" id="3.20.20.70">
    <property type="entry name" value="Aldolase class I"/>
    <property type="match status" value="1"/>
</dbReference>
<keyword evidence="9" id="KW-1185">Reference proteome</keyword>
<feature type="domain" description="NADH:flavin oxidoreductase/NADH oxidase N-terminal" evidence="7">
    <location>
        <begin position="13"/>
        <end position="363"/>
    </location>
</feature>
<dbReference type="OrthoDB" id="276546at2759"/>
<reference evidence="8 9" key="1">
    <citation type="submission" date="2019-07" db="EMBL/GenBank/DDBJ databases">
        <title>Genome assembly of two rare yeast pathogens: Diutina rugosa and Trichomonascus ciferrii.</title>
        <authorList>
            <person name="Mixao V."/>
            <person name="Saus E."/>
            <person name="Hansen A."/>
            <person name="Lass-Flor C."/>
            <person name="Gabaldon T."/>
        </authorList>
    </citation>
    <scope>NUCLEOTIDE SEQUENCE [LARGE SCALE GENOMIC DNA]</scope>
    <source>
        <strain evidence="8 9">CBS 613</strain>
    </source>
</reference>
<dbReference type="InterPro" id="IPR045247">
    <property type="entry name" value="Oye-like"/>
</dbReference>
<evidence type="ECO:0000256" key="3">
    <source>
        <dbReference type="ARBA" id="ARBA00022643"/>
    </source>
</evidence>
<dbReference type="SUPFAM" id="SSF51395">
    <property type="entry name" value="FMN-linked oxidoreductases"/>
    <property type="match status" value="1"/>
</dbReference>